<keyword evidence="3 6" id="KW-0238">DNA-binding</keyword>
<dbReference type="InterPro" id="IPR005119">
    <property type="entry name" value="LysR_subst-bd"/>
</dbReference>
<feature type="domain" description="HTH lysR-type" evidence="5">
    <location>
        <begin position="1"/>
        <end position="58"/>
    </location>
</feature>
<dbReference type="InterPro" id="IPR000847">
    <property type="entry name" value="LysR_HTH_N"/>
</dbReference>
<dbReference type="PANTHER" id="PTHR30126">
    <property type="entry name" value="HTH-TYPE TRANSCRIPTIONAL REGULATOR"/>
    <property type="match status" value="1"/>
</dbReference>
<keyword evidence="2" id="KW-0805">Transcription regulation</keyword>
<evidence type="ECO:0000313" key="7">
    <source>
        <dbReference type="Proteomes" id="UP001549363"/>
    </source>
</evidence>
<evidence type="ECO:0000259" key="5">
    <source>
        <dbReference type="PROSITE" id="PS50931"/>
    </source>
</evidence>
<dbReference type="GO" id="GO:0003677">
    <property type="term" value="F:DNA binding"/>
    <property type="evidence" value="ECO:0007669"/>
    <property type="project" value="UniProtKB-KW"/>
</dbReference>
<dbReference type="Gene3D" id="3.40.190.10">
    <property type="entry name" value="Periplasmic binding protein-like II"/>
    <property type="match status" value="2"/>
</dbReference>
<proteinExistence type="inferred from homology"/>
<dbReference type="SUPFAM" id="SSF46785">
    <property type="entry name" value="Winged helix' DNA-binding domain"/>
    <property type="match status" value="1"/>
</dbReference>
<dbReference type="Gene3D" id="1.10.10.10">
    <property type="entry name" value="Winged helix-like DNA-binding domain superfamily/Winged helix DNA-binding domain"/>
    <property type="match status" value="1"/>
</dbReference>
<dbReference type="InterPro" id="IPR036390">
    <property type="entry name" value="WH_DNA-bd_sf"/>
</dbReference>
<organism evidence="6 7">
    <name type="scientific">Lysinibacillus parviboronicapiens</name>
    <dbReference type="NCBI Taxonomy" id="436516"/>
    <lineage>
        <taxon>Bacteria</taxon>
        <taxon>Bacillati</taxon>
        <taxon>Bacillota</taxon>
        <taxon>Bacilli</taxon>
        <taxon>Bacillales</taxon>
        <taxon>Bacillaceae</taxon>
        <taxon>Lysinibacillus</taxon>
    </lineage>
</organism>
<dbReference type="Pfam" id="PF00126">
    <property type="entry name" value="HTH_1"/>
    <property type="match status" value="1"/>
</dbReference>
<dbReference type="Pfam" id="PF03466">
    <property type="entry name" value="LysR_substrate"/>
    <property type="match status" value="1"/>
</dbReference>
<evidence type="ECO:0000256" key="4">
    <source>
        <dbReference type="ARBA" id="ARBA00023163"/>
    </source>
</evidence>
<evidence type="ECO:0000256" key="1">
    <source>
        <dbReference type="ARBA" id="ARBA00009437"/>
    </source>
</evidence>
<accession>A0ABV2PN20</accession>
<comment type="similarity">
    <text evidence="1">Belongs to the LysR transcriptional regulatory family.</text>
</comment>
<dbReference type="EMBL" id="JBEPSB010000017">
    <property type="protein sequence ID" value="MET4562146.1"/>
    <property type="molecule type" value="Genomic_DNA"/>
</dbReference>
<dbReference type="PANTHER" id="PTHR30126:SF40">
    <property type="entry name" value="HTH-TYPE TRANSCRIPTIONAL REGULATOR GLTR"/>
    <property type="match status" value="1"/>
</dbReference>
<keyword evidence="4" id="KW-0804">Transcription</keyword>
<dbReference type="Proteomes" id="UP001549363">
    <property type="component" value="Unassembled WGS sequence"/>
</dbReference>
<dbReference type="InterPro" id="IPR036388">
    <property type="entry name" value="WH-like_DNA-bd_sf"/>
</dbReference>
<gene>
    <name evidence="6" type="ORF">ABIA69_003331</name>
</gene>
<protein>
    <submittedName>
        <fullName evidence="6">DNA-binding transcriptional LysR family regulator</fullName>
    </submittedName>
</protein>
<reference evidence="6 7" key="1">
    <citation type="submission" date="2024-06" db="EMBL/GenBank/DDBJ databases">
        <title>Sorghum-associated microbial communities from plants grown in Nebraska, USA.</title>
        <authorList>
            <person name="Schachtman D."/>
        </authorList>
    </citation>
    <scope>NUCLEOTIDE SEQUENCE [LARGE SCALE GENOMIC DNA]</scope>
    <source>
        <strain evidence="6 7">736</strain>
    </source>
</reference>
<dbReference type="PROSITE" id="PS50931">
    <property type="entry name" value="HTH_LYSR"/>
    <property type="match status" value="1"/>
</dbReference>
<name>A0ABV2PN20_9BACI</name>
<sequence length="297" mass="33623">MNIHGLKLFYQVAVTGSFTRAAELLCISQPAVSSQIKKFEHEIGVPLFKQQGRGIVLTEFGEALAEKAQSLVTLEKHIESFIEDYRLAKAGTIHLVATYLPANFLIPKWAATFKGTNEDVNLIITTTNTKDAFEQLMHYKADIAIYGGGISERPEEVTWEELFEDELWFVVAPDHPYANQDISLAEMVREPFIMREEGSSMREHLFSLCQTYQVKPPKIALQFNGINETIRSVMAGYGANFISSLAVREYVNSGQLARVYVENVDIKHKIAICTRKDEKQSLLVRKFIEIIKNSLPF</sequence>
<dbReference type="PRINTS" id="PR00039">
    <property type="entry name" value="HTHLYSR"/>
</dbReference>
<evidence type="ECO:0000256" key="2">
    <source>
        <dbReference type="ARBA" id="ARBA00023015"/>
    </source>
</evidence>
<evidence type="ECO:0000313" key="6">
    <source>
        <dbReference type="EMBL" id="MET4562146.1"/>
    </source>
</evidence>
<dbReference type="SUPFAM" id="SSF53850">
    <property type="entry name" value="Periplasmic binding protein-like II"/>
    <property type="match status" value="1"/>
</dbReference>
<dbReference type="RefSeq" id="WP_107950658.1">
    <property type="nucleotide sequence ID" value="NZ_CP073713.1"/>
</dbReference>
<evidence type="ECO:0000256" key="3">
    <source>
        <dbReference type="ARBA" id="ARBA00023125"/>
    </source>
</evidence>
<keyword evidence="7" id="KW-1185">Reference proteome</keyword>
<comment type="caution">
    <text evidence="6">The sequence shown here is derived from an EMBL/GenBank/DDBJ whole genome shotgun (WGS) entry which is preliminary data.</text>
</comment>